<dbReference type="InterPro" id="IPR036291">
    <property type="entry name" value="NAD(P)-bd_dom_sf"/>
</dbReference>
<evidence type="ECO:0000313" key="3">
    <source>
        <dbReference type="EMBL" id="MFC5271182.1"/>
    </source>
</evidence>
<sequence>MKIAVLGTGTVGRTFAERLISLNHEVMIGTRNVADKLASTETDFYGNPPFGEWIKQNEKVKLGTFAEAAAFGEMVLNTTQGAGSINALNLAEAKNLNGKVLMDMANPLDFSKGMPPSLLPELSNTNSLAEEIQKTFPELKVVKALNTMWCGLMVNPNMLAGGDHTAFISGNDAEAKAKVKALMQEFGWKAENILDLGDITTARGTEAMLPVWLRIYGATQNGAFNFKVVS</sequence>
<name>A0ABW0E9V8_9BACT</name>
<dbReference type="Pfam" id="PF03807">
    <property type="entry name" value="F420_oxidored"/>
    <property type="match status" value="1"/>
</dbReference>
<gene>
    <name evidence="3" type="ORF">ACFPIB_11215</name>
</gene>
<accession>A0ABW0E9V8</accession>
<keyword evidence="1" id="KW-0560">Oxidoreductase</keyword>
<proteinExistence type="predicted"/>
<keyword evidence="4" id="KW-1185">Reference proteome</keyword>
<dbReference type="SUPFAM" id="SSF51735">
    <property type="entry name" value="NAD(P)-binding Rossmann-fold domains"/>
    <property type="match status" value="1"/>
</dbReference>
<dbReference type="Proteomes" id="UP001596161">
    <property type="component" value="Unassembled WGS sequence"/>
</dbReference>
<dbReference type="EMBL" id="JBHSKT010000006">
    <property type="protein sequence ID" value="MFC5271182.1"/>
    <property type="molecule type" value="Genomic_DNA"/>
</dbReference>
<dbReference type="InterPro" id="IPR051267">
    <property type="entry name" value="STEAP_metalloreductase"/>
</dbReference>
<evidence type="ECO:0000256" key="1">
    <source>
        <dbReference type="ARBA" id="ARBA00023002"/>
    </source>
</evidence>
<evidence type="ECO:0000313" key="4">
    <source>
        <dbReference type="Proteomes" id="UP001596161"/>
    </source>
</evidence>
<dbReference type="RefSeq" id="WP_378017549.1">
    <property type="nucleotide sequence ID" value="NZ_JBHSKT010000006.1"/>
</dbReference>
<feature type="domain" description="Pyrroline-5-carboxylate reductase catalytic N-terminal" evidence="2">
    <location>
        <begin position="2"/>
        <end position="107"/>
    </location>
</feature>
<evidence type="ECO:0000259" key="2">
    <source>
        <dbReference type="Pfam" id="PF03807"/>
    </source>
</evidence>
<reference evidence="4" key="1">
    <citation type="journal article" date="2019" name="Int. J. Syst. Evol. Microbiol.">
        <title>The Global Catalogue of Microorganisms (GCM) 10K type strain sequencing project: providing services to taxonomists for standard genome sequencing and annotation.</title>
        <authorList>
            <consortium name="The Broad Institute Genomics Platform"/>
            <consortium name="The Broad Institute Genome Sequencing Center for Infectious Disease"/>
            <person name="Wu L."/>
            <person name="Ma J."/>
        </authorList>
    </citation>
    <scope>NUCLEOTIDE SEQUENCE [LARGE SCALE GENOMIC DNA]</scope>
    <source>
        <strain evidence="4">KACC 12602</strain>
    </source>
</reference>
<dbReference type="InterPro" id="IPR028939">
    <property type="entry name" value="P5C_Rdtase_cat_N"/>
</dbReference>
<organism evidence="3 4">
    <name type="scientific">Adhaeribacter terreus</name>
    <dbReference type="NCBI Taxonomy" id="529703"/>
    <lineage>
        <taxon>Bacteria</taxon>
        <taxon>Pseudomonadati</taxon>
        <taxon>Bacteroidota</taxon>
        <taxon>Cytophagia</taxon>
        <taxon>Cytophagales</taxon>
        <taxon>Hymenobacteraceae</taxon>
        <taxon>Adhaeribacter</taxon>
    </lineage>
</organism>
<protein>
    <submittedName>
        <fullName evidence="3">NADPH-dependent F420 reductase</fullName>
    </submittedName>
</protein>
<comment type="caution">
    <text evidence="3">The sequence shown here is derived from an EMBL/GenBank/DDBJ whole genome shotgun (WGS) entry which is preliminary data.</text>
</comment>
<dbReference type="PANTHER" id="PTHR14239">
    <property type="entry name" value="DUDULIN-RELATED"/>
    <property type="match status" value="1"/>
</dbReference>
<dbReference type="Gene3D" id="3.40.50.720">
    <property type="entry name" value="NAD(P)-binding Rossmann-like Domain"/>
    <property type="match status" value="1"/>
</dbReference>